<sequence>MPRNRKCIVERIIEALCDKLIVPPGKNVPAWNAVNACSTGEKLSLPMERRATHAGTISCRLGFPILLSPIDDLKRQKRKEQQEKRKPVAVQNFQKKLQEYSIPQLKTRYHSELNIWKPRVEEQKTPTAKSRLKSFEGTCATRGVSARGPGSNSSTARVKSASLGTDEPGIDSTRHRLEL</sequence>
<evidence type="ECO:0000256" key="1">
    <source>
        <dbReference type="SAM" id="MobiDB-lite"/>
    </source>
</evidence>
<dbReference type="Proteomes" id="UP001177670">
    <property type="component" value="Unassembled WGS sequence"/>
</dbReference>
<accession>A0AA40GF01</accession>
<protein>
    <submittedName>
        <fullName evidence="2">Uncharacterized protein</fullName>
    </submittedName>
</protein>
<evidence type="ECO:0000313" key="2">
    <source>
        <dbReference type="EMBL" id="KAK1136477.1"/>
    </source>
</evidence>
<feature type="region of interest" description="Disordered" evidence="1">
    <location>
        <begin position="120"/>
        <end position="179"/>
    </location>
</feature>
<dbReference type="EMBL" id="JAHYIQ010000001">
    <property type="protein sequence ID" value="KAK1136477.1"/>
    <property type="molecule type" value="Genomic_DNA"/>
</dbReference>
<reference evidence="2" key="1">
    <citation type="submission" date="2021-10" db="EMBL/GenBank/DDBJ databases">
        <title>Melipona bicolor Genome sequencing and assembly.</title>
        <authorList>
            <person name="Araujo N.S."/>
            <person name="Arias M.C."/>
        </authorList>
    </citation>
    <scope>NUCLEOTIDE SEQUENCE</scope>
    <source>
        <strain evidence="2">USP_2M_L1-L4_2017</strain>
        <tissue evidence="2">Whole body</tissue>
    </source>
</reference>
<dbReference type="AlphaFoldDB" id="A0AA40GF01"/>
<name>A0AA40GF01_9HYME</name>
<proteinExistence type="predicted"/>
<comment type="caution">
    <text evidence="2">The sequence shown here is derived from an EMBL/GenBank/DDBJ whole genome shotgun (WGS) entry which is preliminary data.</text>
</comment>
<gene>
    <name evidence="2" type="ORF">K0M31_001027</name>
</gene>
<evidence type="ECO:0000313" key="3">
    <source>
        <dbReference type="Proteomes" id="UP001177670"/>
    </source>
</evidence>
<keyword evidence="3" id="KW-1185">Reference proteome</keyword>
<organism evidence="2 3">
    <name type="scientific">Melipona bicolor</name>
    <dbReference type="NCBI Taxonomy" id="60889"/>
    <lineage>
        <taxon>Eukaryota</taxon>
        <taxon>Metazoa</taxon>
        <taxon>Ecdysozoa</taxon>
        <taxon>Arthropoda</taxon>
        <taxon>Hexapoda</taxon>
        <taxon>Insecta</taxon>
        <taxon>Pterygota</taxon>
        <taxon>Neoptera</taxon>
        <taxon>Endopterygota</taxon>
        <taxon>Hymenoptera</taxon>
        <taxon>Apocrita</taxon>
        <taxon>Aculeata</taxon>
        <taxon>Apoidea</taxon>
        <taxon>Anthophila</taxon>
        <taxon>Apidae</taxon>
        <taxon>Melipona</taxon>
    </lineage>
</organism>